<reference evidence="14 15" key="1">
    <citation type="journal article" date="2023" name="Hortic Res">
        <title>Pangenome of water caltrop reveals structural variations and asymmetric subgenome divergence after allopolyploidization.</title>
        <authorList>
            <person name="Zhang X."/>
            <person name="Chen Y."/>
            <person name="Wang L."/>
            <person name="Yuan Y."/>
            <person name="Fang M."/>
            <person name="Shi L."/>
            <person name="Lu R."/>
            <person name="Comes H.P."/>
            <person name="Ma Y."/>
            <person name="Chen Y."/>
            <person name="Huang G."/>
            <person name="Zhou Y."/>
            <person name="Zheng Z."/>
            <person name="Qiu Y."/>
        </authorList>
    </citation>
    <scope>NUCLEOTIDE SEQUENCE [LARGE SCALE GENOMIC DNA]</scope>
    <source>
        <tissue evidence="14">Roots</tissue>
    </source>
</reference>
<keyword evidence="10" id="KW-0175">Coiled coil</keyword>
<keyword evidence="4" id="KW-0762">Sugar transport</keyword>
<evidence type="ECO:0000256" key="9">
    <source>
        <dbReference type="RuleBase" id="RU003346"/>
    </source>
</evidence>
<dbReference type="FunFam" id="1.20.1250.20:FF:000025">
    <property type="entry name" value="probable polyol transporter 4"/>
    <property type="match status" value="1"/>
</dbReference>
<evidence type="ECO:0000256" key="5">
    <source>
        <dbReference type="ARBA" id="ARBA00022692"/>
    </source>
</evidence>
<proteinExistence type="inferred from homology"/>
<evidence type="ECO:0000313" key="14">
    <source>
        <dbReference type="EMBL" id="KAK4754280.1"/>
    </source>
</evidence>
<dbReference type="PROSITE" id="PS00216">
    <property type="entry name" value="SUGAR_TRANSPORT_1"/>
    <property type="match status" value="2"/>
</dbReference>
<feature type="domain" description="Major facilitator superfamily (MFS) profile" evidence="13">
    <location>
        <begin position="59"/>
        <end position="490"/>
    </location>
</feature>
<dbReference type="PANTHER" id="PTHR48020:SF49">
    <property type="entry name" value="SUGAR TRANSPORTER"/>
    <property type="match status" value="1"/>
</dbReference>
<dbReference type="GO" id="GO:0015293">
    <property type="term" value="F:symporter activity"/>
    <property type="evidence" value="ECO:0007669"/>
    <property type="project" value="UniProtKB-KW"/>
</dbReference>
<keyword evidence="7 12" id="KW-1133">Transmembrane helix</keyword>
<feature type="region of interest" description="Disordered" evidence="11">
    <location>
        <begin position="505"/>
        <end position="526"/>
    </location>
</feature>
<feature type="transmembrane region" description="Helical" evidence="12">
    <location>
        <begin position="340"/>
        <end position="362"/>
    </location>
</feature>
<dbReference type="InterPro" id="IPR003663">
    <property type="entry name" value="Sugar/inositol_transpt"/>
</dbReference>
<sequence length="526" mass="56918">MGLVVAEENGNAGDYLGRKNKYRRMDISEPAADDDFDDVLNHHPGFDKGRNTRKFVFLCAVFASLNSVLLGYDVGVMSGAIIFIQEDLKISEVQQEVLVGCLSILSLFGSLAGGRTSDLIGRKWTMALAAVIFQAGVAVMTFAPSFHVLITGRFLAGVGIGLGVMVAPVYIAEISPSANRGSLTSFPEIFINIGILLGYVSNYAFSGLPVHTNWRVMLAVGILPSVFIGLALFVIPESPRWLVLQNRVEEARAVLLKTNEDEDEVEERLEEIQSAAGIGNTEKHDKPIWHEIMFPSPSLRRMLITGIGIQCFQQITGIDATVYYSPEIFKTAGIKSNSNLLAATVAVGVSKTAFILVAMILIDKIGRKPLLYVSTIGMTICLFFVGATLAFKEGGLGIALAIFSVCGNVAFFSIGIGPICWVISSEIFPLRLRSQAVALGAVGNRVCSGLVAMSFLSVSRMISVGGTFFLFSVISALSVVFVHKLVPETKGKSLEQIELLFQDPQQQQQQRGSEVQMGDVEHLVPK</sequence>
<dbReference type="PROSITE" id="PS50850">
    <property type="entry name" value="MFS"/>
    <property type="match status" value="1"/>
</dbReference>
<dbReference type="Proteomes" id="UP001345219">
    <property type="component" value="Chromosome 2"/>
</dbReference>
<dbReference type="InterPro" id="IPR020846">
    <property type="entry name" value="MFS_dom"/>
</dbReference>
<evidence type="ECO:0000256" key="7">
    <source>
        <dbReference type="ARBA" id="ARBA00022989"/>
    </source>
</evidence>
<keyword evidence="5 12" id="KW-0812">Transmembrane</keyword>
<comment type="subcellular location">
    <subcellularLocation>
        <location evidence="1">Membrane</location>
        <topology evidence="1">Multi-pass membrane protein</topology>
    </subcellularLocation>
</comment>
<comment type="caution">
    <text evidence="14">The sequence shown here is derived from an EMBL/GenBank/DDBJ whole genome shotgun (WGS) entry which is preliminary data.</text>
</comment>
<evidence type="ECO:0000259" key="13">
    <source>
        <dbReference type="PROSITE" id="PS50850"/>
    </source>
</evidence>
<accession>A0AAN7PZF6</accession>
<evidence type="ECO:0000313" key="15">
    <source>
        <dbReference type="Proteomes" id="UP001345219"/>
    </source>
</evidence>
<evidence type="ECO:0000256" key="11">
    <source>
        <dbReference type="SAM" id="MobiDB-lite"/>
    </source>
</evidence>
<feature type="transmembrane region" description="Helical" evidence="12">
    <location>
        <begin position="152"/>
        <end position="171"/>
    </location>
</feature>
<dbReference type="EMBL" id="JAXIOK010000015">
    <property type="protein sequence ID" value="KAK4754280.1"/>
    <property type="molecule type" value="Genomic_DNA"/>
</dbReference>
<evidence type="ECO:0000256" key="8">
    <source>
        <dbReference type="ARBA" id="ARBA00023136"/>
    </source>
</evidence>
<feature type="transmembrane region" description="Helical" evidence="12">
    <location>
        <begin position="216"/>
        <end position="235"/>
    </location>
</feature>
<protein>
    <recommendedName>
        <fullName evidence="13">Major facilitator superfamily (MFS) profile domain-containing protein</fullName>
    </recommendedName>
</protein>
<dbReference type="SUPFAM" id="SSF103473">
    <property type="entry name" value="MFS general substrate transporter"/>
    <property type="match status" value="1"/>
</dbReference>
<feature type="transmembrane region" description="Helical" evidence="12">
    <location>
        <begin position="462"/>
        <end position="482"/>
    </location>
</feature>
<evidence type="ECO:0000256" key="10">
    <source>
        <dbReference type="SAM" id="Coils"/>
    </source>
</evidence>
<feature type="transmembrane region" description="Helical" evidence="12">
    <location>
        <begin position="397"/>
        <end position="424"/>
    </location>
</feature>
<evidence type="ECO:0000256" key="6">
    <source>
        <dbReference type="ARBA" id="ARBA00022847"/>
    </source>
</evidence>
<dbReference type="InterPro" id="IPR050814">
    <property type="entry name" value="Myo-inositol_Transporter"/>
</dbReference>
<dbReference type="NCBIfam" id="TIGR00879">
    <property type="entry name" value="SP"/>
    <property type="match status" value="1"/>
</dbReference>
<dbReference type="AlphaFoldDB" id="A0AAN7PZF6"/>
<feature type="transmembrane region" description="Helical" evidence="12">
    <location>
        <begin position="55"/>
        <end position="85"/>
    </location>
</feature>
<feature type="transmembrane region" description="Helical" evidence="12">
    <location>
        <begin position="369"/>
        <end position="391"/>
    </location>
</feature>
<evidence type="ECO:0000256" key="12">
    <source>
        <dbReference type="SAM" id="Phobius"/>
    </source>
</evidence>
<keyword evidence="8 12" id="KW-0472">Membrane</keyword>
<keyword evidence="6" id="KW-0769">Symport</keyword>
<dbReference type="Gene3D" id="1.20.1250.20">
    <property type="entry name" value="MFS general substrate transporter like domains"/>
    <property type="match status" value="1"/>
</dbReference>
<evidence type="ECO:0000256" key="2">
    <source>
        <dbReference type="ARBA" id="ARBA00010992"/>
    </source>
</evidence>
<dbReference type="PRINTS" id="PR00171">
    <property type="entry name" value="SUGRTRNSPORT"/>
</dbReference>
<gene>
    <name evidence="14" type="ORF">SAY87_002384</name>
</gene>
<evidence type="ECO:0000256" key="4">
    <source>
        <dbReference type="ARBA" id="ARBA00022597"/>
    </source>
</evidence>
<keyword evidence="3 9" id="KW-0813">Transport</keyword>
<dbReference type="PROSITE" id="PS00217">
    <property type="entry name" value="SUGAR_TRANSPORT_2"/>
    <property type="match status" value="1"/>
</dbReference>
<evidence type="ECO:0000256" key="1">
    <source>
        <dbReference type="ARBA" id="ARBA00004141"/>
    </source>
</evidence>
<feature type="transmembrane region" description="Helical" evidence="12">
    <location>
        <begin position="126"/>
        <end position="146"/>
    </location>
</feature>
<evidence type="ECO:0000256" key="3">
    <source>
        <dbReference type="ARBA" id="ARBA00022448"/>
    </source>
</evidence>
<dbReference type="PANTHER" id="PTHR48020">
    <property type="entry name" value="PROTON MYO-INOSITOL COTRANSPORTER"/>
    <property type="match status" value="1"/>
</dbReference>
<name>A0AAN7PZF6_9MYRT</name>
<feature type="transmembrane region" description="Helical" evidence="12">
    <location>
        <begin position="436"/>
        <end position="456"/>
    </location>
</feature>
<dbReference type="GO" id="GO:0016020">
    <property type="term" value="C:membrane"/>
    <property type="evidence" value="ECO:0007669"/>
    <property type="project" value="UniProtKB-SubCell"/>
</dbReference>
<feature type="coiled-coil region" evidence="10">
    <location>
        <begin position="248"/>
        <end position="275"/>
    </location>
</feature>
<organism evidence="14 15">
    <name type="scientific">Trapa incisa</name>
    <dbReference type="NCBI Taxonomy" id="236973"/>
    <lineage>
        <taxon>Eukaryota</taxon>
        <taxon>Viridiplantae</taxon>
        <taxon>Streptophyta</taxon>
        <taxon>Embryophyta</taxon>
        <taxon>Tracheophyta</taxon>
        <taxon>Spermatophyta</taxon>
        <taxon>Magnoliopsida</taxon>
        <taxon>eudicotyledons</taxon>
        <taxon>Gunneridae</taxon>
        <taxon>Pentapetalae</taxon>
        <taxon>rosids</taxon>
        <taxon>malvids</taxon>
        <taxon>Myrtales</taxon>
        <taxon>Lythraceae</taxon>
        <taxon>Trapa</taxon>
    </lineage>
</organism>
<comment type="similarity">
    <text evidence="2 9">Belongs to the major facilitator superfamily. Sugar transporter (TC 2.A.1.1) family.</text>
</comment>
<dbReference type="InterPro" id="IPR005828">
    <property type="entry name" value="MFS_sugar_transport-like"/>
</dbReference>
<dbReference type="Pfam" id="PF00083">
    <property type="entry name" value="Sugar_tr"/>
    <property type="match status" value="1"/>
</dbReference>
<dbReference type="InterPro" id="IPR005829">
    <property type="entry name" value="Sugar_transporter_CS"/>
</dbReference>
<keyword evidence="15" id="KW-1185">Reference proteome</keyword>
<feature type="transmembrane region" description="Helical" evidence="12">
    <location>
        <begin position="183"/>
        <end position="204"/>
    </location>
</feature>
<dbReference type="InterPro" id="IPR036259">
    <property type="entry name" value="MFS_trans_sf"/>
</dbReference>